<comment type="caution">
    <text evidence="2">The sequence shown here is derived from an EMBL/GenBank/DDBJ whole genome shotgun (WGS) entry which is preliminary data.</text>
</comment>
<gene>
    <name evidence="2" type="ORF">LTLLF_126480</name>
</gene>
<dbReference type="PANTHER" id="PTHR45690:SF8">
    <property type="entry name" value="NACHT, LRR AND PYD DOMAINS-CONTAINING PROTEIN 8"/>
    <property type="match status" value="1"/>
</dbReference>
<feature type="domain" description="NACHT" evidence="1">
    <location>
        <begin position="12"/>
        <end position="57"/>
    </location>
</feature>
<evidence type="ECO:0000313" key="2">
    <source>
        <dbReference type="EMBL" id="KAH0516235.1"/>
    </source>
</evidence>
<name>A0A8J6KWG6_MICOH</name>
<dbReference type="PANTHER" id="PTHR45690">
    <property type="entry name" value="NACHT, LRR AND PYD DOMAINS-CONTAINING PROTEIN 12"/>
    <property type="match status" value="1"/>
</dbReference>
<reference evidence="2" key="1">
    <citation type="submission" date="2020-03" db="EMBL/GenBank/DDBJ databases">
        <title>Studies in the Genomics of Life Span.</title>
        <authorList>
            <person name="Glass D."/>
        </authorList>
    </citation>
    <scope>NUCLEOTIDE SEQUENCE</scope>
    <source>
        <strain evidence="2">LTLLF</strain>
        <tissue evidence="2">Muscle</tissue>
    </source>
</reference>
<dbReference type="Gene3D" id="3.40.50.300">
    <property type="entry name" value="P-loop containing nucleotide triphosphate hydrolases"/>
    <property type="match status" value="1"/>
</dbReference>
<dbReference type="SUPFAM" id="SSF52540">
    <property type="entry name" value="P-loop containing nucleoside triphosphate hydrolases"/>
    <property type="match status" value="1"/>
</dbReference>
<dbReference type="Proteomes" id="UP000710432">
    <property type="component" value="Unassembled WGS sequence"/>
</dbReference>
<dbReference type="EMBL" id="JAATJU010020600">
    <property type="protein sequence ID" value="KAH0516235.1"/>
    <property type="molecule type" value="Genomic_DNA"/>
</dbReference>
<dbReference type="InterPro" id="IPR050637">
    <property type="entry name" value="NLRP_innate_immun_reg"/>
</dbReference>
<accession>A0A8J6KWG6</accession>
<proteinExistence type="predicted"/>
<evidence type="ECO:0000259" key="1">
    <source>
        <dbReference type="Pfam" id="PF05729"/>
    </source>
</evidence>
<dbReference type="GO" id="GO:0050727">
    <property type="term" value="P:regulation of inflammatory response"/>
    <property type="evidence" value="ECO:0007669"/>
    <property type="project" value="TreeGrafter"/>
</dbReference>
<sequence>MSLSTQESQPKIVVIHGIPGIGQTTLARKMMLMWAHNEFYRTDSSLLCFHCRELSWTDQLLLLLDGFEELTSSLITRPADLVEDWNQMLPGSVLLSCMLNKKDASRSHTPDHGVTTALKKPQCKVQRLQLKHCEATFRDWIQLTSSLQRNTYLKTVIESKLLRYFGGEAPAAELPQGTDAGEW</sequence>
<dbReference type="InterPro" id="IPR027417">
    <property type="entry name" value="P-loop_NTPase"/>
</dbReference>
<dbReference type="AlphaFoldDB" id="A0A8J6KWG6"/>
<evidence type="ECO:0000313" key="3">
    <source>
        <dbReference type="Proteomes" id="UP000710432"/>
    </source>
</evidence>
<protein>
    <submittedName>
        <fullName evidence="2">NACHT, LRR and PYD domains-containing protein 8</fullName>
    </submittedName>
</protein>
<dbReference type="Pfam" id="PF05729">
    <property type="entry name" value="NACHT"/>
    <property type="match status" value="1"/>
</dbReference>
<dbReference type="GO" id="GO:0005737">
    <property type="term" value="C:cytoplasm"/>
    <property type="evidence" value="ECO:0007669"/>
    <property type="project" value="TreeGrafter"/>
</dbReference>
<organism evidence="2 3">
    <name type="scientific">Microtus ochrogaster</name>
    <name type="common">Prairie vole</name>
    <dbReference type="NCBI Taxonomy" id="79684"/>
    <lineage>
        <taxon>Eukaryota</taxon>
        <taxon>Metazoa</taxon>
        <taxon>Chordata</taxon>
        <taxon>Craniata</taxon>
        <taxon>Vertebrata</taxon>
        <taxon>Euteleostomi</taxon>
        <taxon>Mammalia</taxon>
        <taxon>Eutheria</taxon>
        <taxon>Euarchontoglires</taxon>
        <taxon>Glires</taxon>
        <taxon>Rodentia</taxon>
        <taxon>Myomorpha</taxon>
        <taxon>Muroidea</taxon>
        <taxon>Cricetidae</taxon>
        <taxon>Arvicolinae</taxon>
        <taxon>Microtus</taxon>
    </lineage>
</organism>
<dbReference type="InterPro" id="IPR007111">
    <property type="entry name" value="NACHT_NTPase"/>
</dbReference>